<feature type="domain" description="HTH cro/C1-type" evidence="1">
    <location>
        <begin position="363"/>
        <end position="417"/>
    </location>
</feature>
<evidence type="ECO:0000313" key="3">
    <source>
        <dbReference type="Proteomes" id="UP000192486"/>
    </source>
</evidence>
<dbReference type="Gene3D" id="1.10.260.40">
    <property type="entry name" value="lambda repressor-like DNA-binding domains"/>
    <property type="match status" value="1"/>
</dbReference>
<dbReference type="Proteomes" id="UP000192486">
    <property type="component" value="Chromosome"/>
</dbReference>
<dbReference type="PROSITE" id="PS50943">
    <property type="entry name" value="HTH_CROC1"/>
    <property type="match status" value="1"/>
</dbReference>
<evidence type="ECO:0000259" key="1">
    <source>
        <dbReference type="PROSITE" id="PS50943"/>
    </source>
</evidence>
<organism evidence="2 3">
    <name type="scientific">Sporosarcina ureae</name>
    <dbReference type="NCBI Taxonomy" id="1571"/>
    <lineage>
        <taxon>Bacteria</taxon>
        <taxon>Bacillati</taxon>
        <taxon>Bacillota</taxon>
        <taxon>Bacilli</taxon>
        <taxon>Bacillales</taxon>
        <taxon>Caryophanaceae</taxon>
        <taxon>Sporosarcina</taxon>
    </lineage>
</organism>
<dbReference type="PANTHER" id="PTHR46066:SF2">
    <property type="entry name" value="CHITINASE DOMAIN-CONTAINING PROTEIN 1"/>
    <property type="match status" value="1"/>
</dbReference>
<dbReference type="EMBL" id="CP015108">
    <property type="protein sequence ID" value="ARF14259.1"/>
    <property type="molecule type" value="Genomic_DNA"/>
</dbReference>
<keyword evidence="3" id="KW-1185">Reference proteome</keyword>
<dbReference type="InterPro" id="IPR010982">
    <property type="entry name" value="Lambda_DNA-bd_dom_sf"/>
</dbReference>
<dbReference type="InterPro" id="IPR001387">
    <property type="entry name" value="Cro/C1-type_HTH"/>
</dbReference>
<name>A0ABN4YMN4_SPOUR</name>
<proteinExistence type="predicted"/>
<dbReference type="Gene3D" id="3.10.50.10">
    <property type="match status" value="1"/>
</dbReference>
<dbReference type="InterPro" id="IPR017853">
    <property type="entry name" value="GH"/>
</dbReference>
<dbReference type="RefSeq" id="WP_051210611.1">
    <property type="nucleotide sequence ID" value="NZ_CP015108.1"/>
</dbReference>
<dbReference type="SMART" id="SM00530">
    <property type="entry name" value="HTH_XRE"/>
    <property type="match status" value="1"/>
</dbReference>
<dbReference type="InterPro" id="IPR001223">
    <property type="entry name" value="Glyco_hydro18_cat"/>
</dbReference>
<dbReference type="InterPro" id="IPR029070">
    <property type="entry name" value="Chitinase_insertion_sf"/>
</dbReference>
<protein>
    <recommendedName>
        <fullName evidence="1">HTH cro/C1-type domain-containing protein</fullName>
    </recommendedName>
</protein>
<accession>A0ABN4YMN4</accession>
<sequence length="424" mass="48637">MLTNKKILLIVISCFFVSGCQEKKQQTMDVSVLDELEFSAWVTEWQWQSGVEDLRQVQGVDRAQVFAAYFDEEDHVYLRDEMDDAIDAMKKLSKERNIPLDLTIVNDQFLPDGTVVHKDSELIGRLVETPESRKRHIDNILEYVDAYQFEGLEIDYENISKEDLPNLLQFYKELYDVLQAQGKPLRILLEPNLHVEQYNFPVGPVYVMMAYNLYGGHSEPGPKADDEFIRIVVNKMKTLPGQPVIALSTGGFSWLHGKDEMKTLTESEAEDLAEKSKVIPMRDPSSGGMYFDYQDKHGETFTVWYGDQQTLYQWMKIAAEEGQMRVSLWRMGGMETSTLEFLNKAVNYKARVRGENGMFANHIKELRKEMNLTQAELAERVGIGRTALSKIENGAYYPSAKTMKKISDVLNKPIGEIFFNTNIS</sequence>
<dbReference type="SUPFAM" id="SSF47413">
    <property type="entry name" value="lambda repressor-like DNA-binding domains"/>
    <property type="match status" value="1"/>
</dbReference>
<dbReference type="Pfam" id="PF00704">
    <property type="entry name" value="Glyco_hydro_18"/>
    <property type="match status" value="1"/>
</dbReference>
<dbReference type="CDD" id="cd00093">
    <property type="entry name" value="HTH_XRE"/>
    <property type="match status" value="1"/>
</dbReference>
<dbReference type="PANTHER" id="PTHR46066">
    <property type="entry name" value="CHITINASE DOMAIN-CONTAINING PROTEIN 1 FAMILY MEMBER"/>
    <property type="match status" value="1"/>
</dbReference>
<gene>
    <name evidence="2" type="ORF">SporoS204_08930</name>
</gene>
<reference evidence="2 3" key="1">
    <citation type="submission" date="2016-04" db="EMBL/GenBank/DDBJ databases">
        <title>Comparative Genomics and Epigenetics of Sporosarcina ureae.</title>
        <authorList>
            <person name="Oliver A.S."/>
            <person name="Cooper K.K."/>
        </authorList>
    </citation>
    <scope>NUCLEOTIDE SEQUENCE [LARGE SCALE GENOMIC DNA]</scope>
    <source>
        <strain evidence="2 3">S204</strain>
    </source>
</reference>
<dbReference type="PROSITE" id="PS51257">
    <property type="entry name" value="PROKAR_LIPOPROTEIN"/>
    <property type="match status" value="1"/>
</dbReference>
<dbReference type="SUPFAM" id="SSF51445">
    <property type="entry name" value="(Trans)glycosidases"/>
    <property type="match status" value="1"/>
</dbReference>
<evidence type="ECO:0000313" key="2">
    <source>
        <dbReference type="EMBL" id="ARF14259.1"/>
    </source>
</evidence>
<dbReference type="Gene3D" id="3.20.20.80">
    <property type="entry name" value="Glycosidases"/>
    <property type="match status" value="1"/>
</dbReference>
<dbReference type="Pfam" id="PF01381">
    <property type="entry name" value="HTH_3"/>
    <property type="match status" value="1"/>
</dbReference>